<evidence type="ECO:0008006" key="3">
    <source>
        <dbReference type="Google" id="ProtNLM"/>
    </source>
</evidence>
<dbReference type="SUPFAM" id="SSF55961">
    <property type="entry name" value="Bet v1-like"/>
    <property type="match status" value="1"/>
</dbReference>
<proteinExistence type="predicted"/>
<dbReference type="Proteomes" id="UP001058860">
    <property type="component" value="Chromosome"/>
</dbReference>
<reference evidence="2" key="1">
    <citation type="submission" date="2021-11" db="EMBL/GenBank/DDBJ databases">
        <title>Cultivation dependent microbiological survey of springs from the worlds oldest radium mine currently devoted to the extraction of radon-saturated water.</title>
        <authorList>
            <person name="Kapinusova G."/>
            <person name="Smrhova T."/>
            <person name="Strejcek M."/>
            <person name="Suman J."/>
            <person name="Jani K."/>
            <person name="Pajer P."/>
            <person name="Uhlik O."/>
        </authorList>
    </citation>
    <scope>NUCLEOTIDE SEQUENCE [LARGE SCALE GENOMIC DNA]</scope>
    <source>
        <strain evidence="2">J379</strain>
    </source>
</reference>
<accession>A0ABY5PD26</accession>
<name>A0ABY5PD26_9ACTN</name>
<dbReference type="RefSeq" id="WP_353863092.1">
    <property type="nucleotide sequence ID" value="NZ_CP088295.1"/>
</dbReference>
<organism evidence="1 2">
    <name type="scientific">Svornostia abyssi</name>
    <dbReference type="NCBI Taxonomy" id="2898438"/>
    <lineage>
        <taxon>Bacteria</taxon>
        <taxon>Bacillati</taxon>
        <taxon>Actinomycetota</taxon>
        <taxon>Thermoleophilia</taxon>
        <taxon>Solirubrobacterales</taxon>
        <taxon>Baekduiaceae</taxon>
        <taxon>Svornostia</taxon>
    </lineage>
</organism>
<dbReference type="InterPro" id="IPR023393">
    <property type="entry name" value="START-like_dom_sf"/>
</dbReference>
<evidence type="ECO:0000313" key="2">
    <source>
        <dbReference type="Proteomes" id="UP001058860"/>
    </source>
</evidence>
<protein>
    <recommendedName>
        <fullName evidence="3">SRPBCC family protein</fullName>
    </recommendedName>
</protein>
<sequence>MRPTPVTVMFALTAATVAASVGRHTSLNWGSTRAERRRVLPGDEVLPDARDAGTMAVTLDAPPEDVWPWLAQMGCDRAGFYSWDRLDNGGRPSAETLHPEWQDIRAGSRVVSRTDGTAWFTVARCDQPSVLVLRASMSLRGKPFDPTARPPRHFIDSTWGFHLERLPGDRTRMLVRSRGRGEPAGLVGLSNVVFWHPAHWVMQTKQFRELRRRVARRAVAAPMAPGNRALTVVPTGTDL</sequence>
<evidence type="ECO:0000313" key="1">
    <source>
        <dbReference type="EMBL" id="UUY02565.1"/>
    </source>
</evidence>
<dbReference type="Gene3D" id="3.30.530.20">
    <property type="match status" value="1"/>
</dbReference>
<keyword evidence="2" id="KW-1185">Reference proteome</keyword>
<dbReference type="EMBL" id="CP088295">
    <property type="protein sequence ID" value="UUY02565.1"/>
    <property type="molecule type" value="Genomic_DNA"/>
</dbReference>
<gene>
    <name evidence="1" type="ORF">LRS13_17975</name>
</gene>